<dbReference type="GO" id="GO:0000149">
    <property type="term" value="F:SNARE binding"/>
    <property type="evidence" value="ECO:0007669"/>
    <property type="project" value="TreeGrafter"/>
</dbReference>
<dbReference type="SMART" id="SM00239">
    <property type="entry name" value="C2"/>
    <property type="match status" value="1"/>
</dbReference>
<evidence type="ECO:0000256" key="1">
    <source>
        <dbReference type="ARBA" id="ARBA00006996"/>
    </source>
</evidence>
<dbReference type="InterPro" id="IPR000008">
    <property type="entry name" value="C2_dom"/>
</dbReference>
<feature type="non-terminal residue" evidence="3">
    <location>
        <position position="1"/>
    </location>
</feature>
<evidence type="ECO:0000259" key="2">
    <source>
        <dbReference type="PROSITE" id="PS50004"/>
    </source>
</evidence>
<dbReference type="EMBL" id="AZIM01001003">
    <property type="protein sequence ID" value="ETE68505.1"/>
    <property type="molecule type" value="Genomic_DNA"/>
</dbReference>
<keyword evidence="4" id="KW-1185">Reference proteome</keyword>
<dbReference type="GO" id="GO:0048488">
    <property type="term" value="P:synaptic vesicle endocytosis"/>
    <property type="evidence" value="ECO:0007669"/>
    <property type="project" value="TreeGrafter"/>
</dbReference>
<dbReference type="Proteomes" id="UP000018936">
    <property type="component" value="Unassembled WGS sequence"/>
</dbReference>
<dbReference type="GO" id="GO:0031045">
    <property type="term" value="C:dense core granule"/>
    <property type="evidence" value="ECO:0007669"/>
    <property type="project" value="TreeGrafter"/>
</dbReference>
<dbReference type="PANTHER" id="PTHR10024">
    <property type="entry name" value="SYNAPTOTAGMIN"/>
    <property type="match status" value="1"/>
</dbReference>
<dbReference type="Pfam" id="PF00168">
    <property type="entry name" value="C2"/>
    <property type="match status" value="2"/>
</dbReference>
<protein>
    <submittedName>
        <fullName evidence="3">Synaptotagmin-13</fullName>
    </submittedName>
</protein>
<accession>V8P2K5</accession>
<dbReference type="AlphaFoldDB" id="V8P2K5"/>
<dbReference type="InterPro" id="IPR028692">
    <property type="entry name" value="Syt13_C2B"/>
</dbReference>
<evidence type="ECO:0000313" key="3">
    <source>
        <dbReference type="EMBL" id="ETE68505.1"/>
    </source>
</evidence>
<dbReference type="GO" id="GO:0005509">
    <property type="term" value="F:calcium ion binding"/>
    <property type="evidence" value="ECO:0007669"/>
    <property type="project" value="TreeGrafter"/>
</dbReference>
<name>V8P2K5_OPHHA</name>
<dbReference type="InterPro" id="IPR035892">
    <property type="entry name" value="C2_domain_sf"/>
</dbReference>
<reference evidence="3 4" key="1">
    <citation type="journal article" date="2013" name="Proc. Natl. Acad. Sci. U.S.A.">
        <title>The king cobra genome reveals dynamic gene evolution and adaptation in the snake venom system.</title>
        <authorList>
            <person name="Vonk F.J."/>
            <person name="Casewell N.R."/>
            <person name="Henkel C.V."/>
            <person name="Heimberg A.M."/>
            <person name="Jansen H.J."/>
            <person name="McCleary R.J."/>
            <person name="Kerkkamp H.M."/>
            <person name="Vos R.A."/>
            <person name="Guerreiro I."/>
            <person name="Calvete J.J."/>
            <person name="Wuster W."/>
            <person name="Woods A.E."/>
            <person name="Logan J.M."/>
            <person name="Harrison R.A."/>
            <person name="Castoe T.A."/>
            <person name="de Koning A.P."/>
            <person name="Pollock D.D."/>
            <person name="Yandell M."/>
            <person name="Calderon D."/>
            <person name="Renjifo C."/>
            <person name="Currier R.B."/>
            <person name="Salgado D."/>
            <person name="Pla D."/>
            <person name="Sanz L."/>
            <person name="Hyder A.S."/>
            <person name="Ribeiro J.M."/>
            <person name="Arntzen J.W."/>
            <person name="van den Thillart G.E."/>
            <person name="Boetzer M."/>
            <person name="Pirovano W."/>
            <person name="Dirks R.P."/>
            <person name="Spaink H.P."/>
            <person name="Duboule D."/>
            <person name="McGlinn E."/>
            <person name="Kini R.M."/>
            <person name="Richardson M.K."/>
        </authorList>
    </citation>
    <scope>NUCLEOTIDE SEQUENCE</scope>
    <source>
        <tissue evidence="3">Blood</tissue>
    </source>
</reference>
<dbReference type="GO" id="GO:0005886">
    <property type="term" value="C:plasma membrane"/>
    <property type="evidence" value="ECO:0007669"/>
    <property type="project" value="TreeGrafter"/>
</dbReference>
<comment type="caution">
    <text evidence="3">The sequence shown here is derived from an EMBL/GenBank/DDBJ whole genome shotgun (WGS) entry which is preliminary data.</text>
</comment>
<dbReference type="GO" id="GO:0030424">
    <property type="term" value="C:axon"/>
    <property type="evidence" value="ECO:0007669"/>
    <property type="project" value="TreeGrafter"/>
</dbReference>
<feature type="domain" description="C2" evidence="2">
    <location>
        <begin position="175"/>
        <end position="296"/>
    </location>
</feature>
<dbReference type="FunFam" id="2.60.40.150:FF:000101">
    <property type="entry name" value="Synaptotagmin 13"/>
    <property type="match status" value="1"/>
</dbReference>
<dbReference type="GO" id="GO:0048791">
    <property type="term" value="P:calcium ion-regulated exocytosis of neurotransmitter"/>
    <property type="evidence" value="ECO:0007669"/>
    <property type="project" value="TreeGrafter"/>
</dbReference>
<gene>
    <name evidence="3" type="primary">SYT13</name>
    <name evidence="3" type="ORF">L345_05695</name>
</gene>
<evidence type="ECO:0000313" key="4">
    <source>
        <dbReference type="Proteomes" id="UP000018936"/>
    </source>
</evidence>
<proteinExistence type="inferred from homology"/>
<organism evidence="3 4">
    <name type="scientific">Ophiophagus hannah</name>
    <name type="common">King cobra</name>
    <name type="synonym">Naja hannah</name>
    <dbReference type="NCBI Taxonomy" id="8665"/>
    <lineage>
        <taxon>Eukaryota</taxon>
        <taxon>Metazoa</taxon>
        <taxon>Chordata</taxon>
        <taxon>Craniata</taxon>
        <taxon>Vertebrata</taxon>
        <taxon>Euteleostomi</taxon>
        <taxon>Lepidosauria</taxon>
        <taxon>Squamata</taxon>
        <taxon>Bifurcata</taxon>
        <taxon>Unidentata</taxon>
        <taxon>Episquamata</taxon>
        <taxon>Toxicofera</taxon>
        <taxon>Serpentes</taxon>
        <taxon>Colubroidea</taxon>
        <taxon>Elapidae</taxon>
        <taxon>Elapinae</taxon>
        <taxon>Ophiophagus</taxon>
    </lineage>
</organism>
<dbReference type="CDD" id="cd08407">
    <property type="entry name" value="C2B_Synaptotagmin-13"/>
    <property type="match status" value="1"/>
</dbReference>
<dbReference type="Gene3D" id="2.60.40.150">
    <property type="entry name" value="C2 domain"/>
    <property type="match status" value="2"/>
</dbReference>
<dbReference type="GO" id="GO:0030672">
    <property type="term" value="C:synaptic vesicle membrane"/>
    <property type="evidence" value="ECO:0007669"/>
    <property type="project" value="TreeGrafter"/>
</dbReference>
<dbReference type="PANTHER" id="PTHR10024:SF250">
    <property type="entry name" value="SYNAPTOTAGMIN-13"/>
    <property type="match status" value="1"/>
</dbReference>
<sequence>MVLSVPVIALGATLGTATSLLALCGLTCFCKYKRPGKGSSDKERDLETENAKPSVLQALHQFNVEKTAEPVQPRTILGFPHIYGPKPVVTTSEIVNYVDYNLKTVEEPSNRKPEALDKKRMTIQVNEELFLLPQNGGTFGNHKELGNEEGYEEQCHPLSFYVLWLLRSTMATMLQIGNLLIAAIFDNCISPFILPLPVLYGTTSGDQNNGSDCYILGTLVSNSGTIEAQTVMKKKHVHIVWEEALLFPVKEKMLPEGTLTLTLRNCDKFSRHSIVGEIKPNLASVSEQYGPVQSEKVKVLDKEPDSGYGEVLLSISYLPAANRLLVVLIKAKNLHSKQLKELIGKDISVKVTLKHQDLKLKKKQTKHAKHKINPVWNEMIMFEVPHDLLCASSVELEMLSQDADGQNRLLGKCSLGLHAVGTERNHWEEMLRNPRRQIAMWHQLHM</sequence>
<dbReference type="GO" id="GO:0001786">
    <property type="term" value="F:phosphatidylserine binding"/>
    <property type="evidence" value="ECO:0007669"/>
    <property type="project" value="TreeGrafter"/>
</dbReference>
<dbReference type="PROSITE" id="PS50004">
    <property type="entry name" value="C2"/>
    <property type="match status" value="2"/>
</dbReference>
<dbReference type="GO" id="GO:0005544">
    <property type="term" value="F:calcium-dependent phospholipid binding"/>
    <property type="evidence" value="ECO:0007669"/>
    <property type="project" value="TreeGrafter"/>
</dbReference>
<dbReference type="OrthoDB" id="9997431at2759"/>
<feature type="domain" description="C2" evidence="2">
    <location>
        <begin position="307"/>
        <end position="442"/>
    </location>
</feature>
<comment type="similarity">
    <text evidence="1">Belongs to the synaptotagmin family.</text>
</comment>
<dbReference type="GO" id="GO:0030276">
    <property type="term" value="F:clathrin binding"/>
    <property type="evidence" value="ECO:0007669"/>
    <property type="project" value="TreeGrafter"/>
</dbReference>
<dbReference type="SUPFAM" id="SSF49562">
    <property type="entry name" value="C2 domain (Calcium/lipid-binding domain, CaLB)"/>
    <property type="match status" value="2"/>
</dbReference>